<dbReference type="PANTHER" id="PTHR10443:SF12">
    <property type="entry name" value="DIPEPTIDASE"/>
    <property type="match status" value="1"/>
</dbReference>
<evidence type="ECO:0000313" key="1">
    <source>
        <dbReference type="EMBL" id="MSA88217.1"/>
    </source>
</evidence>
<comment type="caution">
    <text evidence="1">The sequence shown here is derived from an EMBL/GenBank/DDBJ whole genome shotgun (WGS) entry which is preliminary data.</text>
</comment>
<dbReference type="SUPFAM" id="SSF51556">
    <property type="entry name" value="Metallo-dependent hydrolases"/>
    <property type="match status" value="1"/>
</dbReference>
<dbReference type="Pfam" id="PF01244">
    <property type="entry name" value="Peptidase_M19"/>
    <property type="match status" value="1"/>
</dbReference>
<sequence>MGSQASVKGSSIRCLKGEKMRIFDLHADIGWDILRKHEQGKMHVLKEEHLPKLLQGEVLGVGIASYFEGSEDWERMQKMVLATRQEIEENLDAVTWVKSKVDLEETGKPHVVMTVEGMCGIRDQAEEKIQWLYDQGVRIASLCWNDENALATGVKGTVTRGLTEEGRRAVRKMDELGMILDVSHTNEKTFWDMVEIVRGPLIATHSNTRVLCEVHRNLTDQQIMAIAAKGGVIGLNAAKNFIDAKPENQDALHLAAHGRHIADLVGMEHVAVGFDFMDFFEDHATSMGSDLASAVQAQNLIKGLKTQGFSEMECQAIGYDNVLKLLRQVLKS</sequence>
<dbReference type="GO" id="GO:0070573">
    <property type="term" value="F:metallodipeptidase activity"/>
    <property type="evidence" value="ECO:0007669"/>
    <property type="project" value="InterPro"/>
</dbReference>
<dbReference type="PROSITE" id="PS51365">
    <property type="entry name" value="RENAL_DIPEPTIDASE_2"/>
    <property type="match status" value="1"/>
</dbReference>
<dbReference type="OrthoDB" id="9804920at2"/>
<gene>
    <name evidence="2" type="ORF">GKD88_02395</name>
    <name evidence="1" type="ORF">GKE08_02595</name>
</gene>
<reference evidence="3 4" key="1">
    <citation type="journal article" date="2019" name="Nat. Med.">
        <title>A library of human gut bacterial isolates paired with longitudinal multiomics data enables mechanistic microbiome research.</title>
        <authorList>
            <person name="Poyet M."/>
            <person name="Groussin M."/>
            <person name="Gibbons S.M."/>
            <person name="Avila-Pacheco J."/>
            <person name="Jiang X."/>
            <person name="Kearney S.M."/>
            <person name="Perrotta A.R."/>
            <person name="Berdy B."/>
            <person name="Zhao S."/>
            <person name="Lieberman T.D."/>
            <person name="Swanson P.K."/>
            <person name="Smith M."/>
            <person name="Roesemann S."/>
            <person name="Alexander J.E."/>
            <person name="Rich S.A."/>
            <person name="Livny J."/>
            <person name="Vlamakis H."/>
            <person name="Clish C."/>
            <person name="Bullock K."/>
            <person name="Deik A."/>
            <person name="Scott J."/>
            <person name="Pierce K.A."/>
            <person name="Xavier R.J."/>
            <person name="Alm E.J."/>
        </authorList>
    </citation>
    <scope>NUCLEOTIDE SEQUENCE [LARGE SCALE GENOMIC DNA]</scope>
    <source>
        <strain evidence="1 3">BIOML-A4</strain>
        <strain evidence="2 4">BIOML-A5</strain>
    </source>
</reference>
<dbReference type="Gene3D" id="3.20.20.140">
    <property type="entry name" value="Metal-dependent hydrolases"/>
    <property type="match status" value="1"/>
</dbReference>
<dbReference type="InterPro" id="IPR032466">
    <property type="entry name" value="Metal_Hydrolase"/>
</dbReference>
<evidence type="ECO:0000313" key="3">
    <source>
        <dbReference type="Proteomes" id="UP000433575"/>
    </source>
</evidence>
<organism evidence="1 3">
    <name type="scientific">Holdemania massiliensis</name>
    <dbReference type="NCBI Taxonomy" id="1468449"/>
    <lineage>
        <taxon>Bacteria</taxon>
        <taxon>Bacillati</taxon>
        <taxon>Bacillota</taxon>
        <taxon>Erysipelotrichia</taxon>
        <taxon>Erysipelotrichales</taxon>
        <taxon>Erysipelotrichaceae</taxon>
        <taxon>Holdemania</taxon>
    </lineage>
</organism>
<dbReference type="AlphaFoldDB" id="A0A6N7S2W0"/>
<evidence type="ECO:0000313" key="4">
    <source>
        <dbReference type="Proteomes" id="UP000480929"/>
    </source>
</evidence>
<name>A0A6N7S2W0_9FIRM</name>
<dbReference type="PANTHER" id="PTHR10443">
    <property type="entry name" value="MICROSOMAL DIPEPTIDASE"/>
    <property type="match status" value="1"/>
</dbReference>
<dbReference type="EMBL" id="WKPJ01000002">
    <property type="protein sequence ID" value="MSA88217.1"/>
    <property type="molecule type" value="Genomic_DNA"/>
</dbReference>
<keyword evidence="4" id="KW-1185">Reference proteome</keyword>
<dbReference type="GO" id="GO:0006508">
    <property type="term" value="P:proteolysis"/>
    <property type="evidence" value="ECO:0007669"/>
    <property type="project" value="InterPro"/>
</dbReference>
<dbReference type="InterPro" id="IPR008257">
    <property type="entry name" value="Pept_M19"/>
</dbReference>
<proteinExistence type="predicted"/>
<dbReference type="Proteomes" id="UP000433575">
    <property type="component" value="Unassembled WGS sequence"/>
</dbReference>
<dbReference type="EMBL" id="WKPI01000002">
    <property type="protein sequence ID" value="MSC31972.1"/>
    <property type="molecule type" value="Genomic_DNA"/>
</dbReference>
<evidence type="ECO:0000313" key="2">
    <source>
        <dbReference type="EMBL" id="MSC31972.1"/>
    </source>
</evidence>
<dbReference type="Proteomes" id="UP000480929">
    <property type="component" value="Unassembled WGS sequence"/>
</dbReference>
<protein>
    <submittedName>
        <fullName evidence="1">Peptidase</fullName>
    </submittedName>
</protein>
<accession>A0A6N7S2W0</accession>